<evidence type="ECO:0000256" key="1">
    <source>
        <dbReference type="SAM" id="SignalP"/>
    </source>
</evidence>
<dbReference type="PANTHER" id="PTHR22963:SF39">
    <property type="entry name" value="DUMPY"/>
    <property type="match status" value="1"/>
</dbReference>
<keyword evidence="3" id="KW-1185">Reference proteome</keyword>
<proteinExistence type="predicted"/>
<dbReference type="EMBL" id="JAZDUA010000634">
    <property type="protein sequence ID" value="KAK7790368.1"/>
    <property type="molecule type" value="Genomic_DNA"/>
</dbReference>
<protein>
    <recommendedName>
        <fullName evidence="4">Accessory gland protein</fullName>
    </recommendedName>
</protein>
<gene>
    <name evidence="2" type="ORF">R5R35_004147</name>
</gene>
<accession>A0AAN9V689</accession>
<keyword evidence="1" id="KW-0732">Signal</keyword>
<feature type="chain" id="PRO_5042993824" description="Accessory gland protein" evidence="1">
    <location>
        <begin position="17"/>
        <end position="141"/>
    </location>
</feature>
<evidence type="ECO:0000313" key="3">
    <source>
        <dbReference type="Proteomes" id="UP001378592"/>
    </source>
</evidence>
<evidence type="ECO:0000313" key="2">
    <source>
        <dbReference type="EMBL" id="KAK7790368.1"/>
    </source>
</evidence>
<feature type="signal peptide" evidence="1">
    <location>
        <begin position="1"/>
        <end position="16"/>
    </location>
</feature>
<dbReference type="PANTHER" id="PTHR22963">
    <property type="entry name" value="ENDOGLIN-RELATED"/>
    <property type="match status" value="1"/>
</dbReference>
<organism evidence="2 3">
    <name type="scientific">Gryllus longicercus</name>
    <dbReference type="NCBI Taxonomy" id="2509291"/>
    <lineage>
        <taxon>Eukaryota</taxon>
        <taxon>Metazoa</taxon>
        <taxon>Ecdysozoa</taxon>
        <taxon>Arthropoda</taxon>
        <taxon>Hexapoda</taxon>
        <taxon>Insecta</taxon>
        <taxon>Pterygota</taxon>
        <taxon>Neoptera</taxon>
        <taxon>Polyneoptera</taxon>
        <taxon>Orthoptera</taxon>
        <taxon>Ensifera</taxon>
        <taxon>Gryllidea</taxon>
        <taxon>Grylloidea</taxon>
        <taxon>Gryllidae</taxon>
        <taxon>Gryllinae</taxon>
        <taxon>Gryllus</taxon>
    </lineage>
</organism>
<sequence>MRTFTLLLSLAAVCLAYPNKPEAESTTAAAGIPCGHSTCGKNAVCDKSKEYERCVCKPGFYGSPYGAESGCTSEPQCVDDSGCPDDKACLYPNVCMNPCLIKCADVGCKVTNHQAECIYDGELFFEPYVTEPTSTTEGSSS</sequence>
<dbReference type="AlphaFoldDB" id="A0AAN9V689"/>
<comment type="caution">
    <text evidence="2">The sequence shown here is derived from an EMBL/GenBank/DDBJ whole genome shotgun (WGS) entry which is preliminary data.</text>
</comment>
<dbReference type="Proteomes" id="UP001378592">
    <property type="component" value="Unassembled WGS sequence"/>
</dbReference>
<reference evidence="2 3" key="1">
    <citation type="submission" date="2024-03" db="EMBL/GenBank/DDBJ databases">
        <title>The genome assembly and annotation of the cricket Gryllus longicercus Weissman &amp; Gray.</title>
        <authorList>
            <person name="Szrajer S."/>
            <person name="Gray D."/>
            <person name="Ylla G."/>
        </authorList>
    </citation>
    <scope>NUCLEOTIDE SEQUENCE [LARGE SCALE GENOMIC DNA]</scope>
    <source>
        <strain evidence="2">DAG 2021-001</strain>
        <tissue evidence="2">Whole body minus gut</tissue>
    </source>
</reference>
<evidence type="ECO:0008006" key="4">
    <source>
        <dbReference type="Google" id="ProtNLM"/>
    </source>
</evidence>
<name>A0AAN9V689_9ORTH</name>